<proteinExistence type="predicted"/>
<evidence type="ECO:0000313" key="1">
    <source>
        <dbReference type="EMBL" id="EBZ8648433.1"/>
    </source>
</evidence>
<protein>
    <submittedName>
        <fullName evidence="1">Uncharacterized protein</fullName>
    </submittedName>
</protein>
<reference evidence="1" key="1">
    <citation type="submission" date="2018-11" db="EMBL/GenBank/DDBJ databases">
        <authorList>
            <person name="Ashton P.M."/>
            <person name="Dallman T."/>
            <person name="Nair S."/>
            <person name="De Pinna E."/>
            <person name="Peters T."/>
            <person name="Grant K."/>
        </authorList>
    </citation>
    <scope>NUCLEOTIDE SEQUENCE</scope>
    <source>
        <strain evidence="1">638096</strain>
    </source>
</reference>
<name>A0A5X4PE28_SALET</name>
<dbReference type="AlphaFoldDB" id="A0A5X4PE28"/>
<sequence length="144" mass="15860">MSIVRDAASEATKANDLRKGEIVKARDSMICNILNNKEIYKWHGTISDISSTLSEDAIVEIKLPDGTKVGTWNNVVSDAGDNTIISKNSDVFNDIYELSIGDKVLFSGSFVSDKYQCARETSLTKEGGLLSPEFLFKFSSIKKI</sequence>
<dbReference type="EMBL" id="AAHSMS010000010">
    <property type="protein sequence ID" value="EBZ8648433.1"/>
    <property type="molecule type" value="Genomic_DNA"/>
</dbReference>
<organism evidence="1">
    <name type="scientific">Salmonella enterica subsp. enterica serovar Hull</name>
    <dbReference type="NCBI Taxonomy" id="1403564"/>
    <lineage>
        <taxon>Bacteria</taxon>
        <taxon>Pseudomonadati</taxon>
        <taxon>Pseudomonadota</taxon>
        <taxon>Gammaproteobacteria</taxon>
        <taxon>Enterobacterales</taxon>
        <taxon>Enterobacteriaceae</taxon>
        <taxon>Salmonella</taxon>
    </lineage>
</organism>
<comment type="caution">
    <text evidence="1">The sequence shown here is derived from an EMBL/GenBank/DDBJ whole genome shotgun (WGS) entry which is preliminary data.</text>
</comment>
<gene>
    <name evidence="1" type="ORF">EHB58_09425</name>
</gene>
<accession>A0A5X4PE28</accession>